<dbReference type="Gene3D" id="1.20.1250.20">
    <property type="entry name" value="MFS general substrate transporter like domains"/>
    <property type="match status" value="1"/>
</dbReference>
<reference evidence="8" key="1">
    <citation type="submission" date="2010-06" db="EMBL/GenBank/DDBJ databases">
        <authorList>
            <person name="Muzny D."/>
            <person name="Qin X."/>
            <person name="Buhay C."/>
            <person name="Dugan-Rocha S."/>
            <person name="Ding Y."/>
            <person name="Chen G."/>
            <person name="Hawes A."/>
            <person name="Holder M."/>
            <person name="Jhangiani S."/>
            <person name="Johnson A."/>
            <person name="Khan Z."/>
            <person name="Li Z."/>
            <person name="Liu W."/>
            <person name="Liu X."/>
            <person name="Perez L."/>
            <person name="Shen H."/>
            <person name="Wang Q."/>
            <person name="Watt J."/>
            <person name="Xi L."/>
            <person name="Xin Y."/>
            <person name="Zhou J."/>
            <person name="Deng J."/>
            <person name="Jiang H."/>
            <person name="Liu Y."/>
            <person name="Qu J."/>
            <person name="Song X.-Z."/>
            <person name="Zhang L."/>
            <person name="Villasana D."/>
            <person name="Johnson A."/>
            <person name="Liu J."/>
            <person name="Liyanage D."/>
            <person name="Lorensuhewa L."/>
            <person name="Robinson T."/>
            <person name="Song A."/>
            <person name="Song B.-B."/>
            <person name="Dinh H."/>
            <person name="Thornton R."/>
            <person name="Coyle M."/>
            <person name="Francisco L."/>
            <person name="Jackson L."/>
            <person name="Javaid M."/>
            <person name="Korchina V."/>
            <person name="Kovar C."/>
            <person name="Mata R."/>
            <person name="Mathew T."/>
            <person name="Ngo R."/>
            <person name="Nguyen L."/>
            <person name="Nguyen N."/>
            <person name="Okwuonu G."/>
            <person name="Ongeri F."/>
            <person name="Pham C."/>
            <person name="Simmons D."/>
            <person name="Wilczek-Boney K."/>
            <person name="Hale W."/>
            <person name="Jakkamsetti A."/>
            <person name="Pham P."/>
            <person name="Ruth R."/>
            <person name="San Lucas F."/>
            <person name="Warren J."/>
            <person name="Zhang J."/>
            <person name="Zhao Z."/>
            <person name="Zhou C."/>
            <person name="Zhu D."/>
            <person name="Lee S."/>
            <person name="Bess C."/>
            <person name="Blankenburg K."/>
            <person name="Forbes L."/>
            <person name="Fu Q."/>
            <person name="Gubbala S."/>
            <person name="Hirani K."/>
            <person name="Jayaseelan J.C."/>
            <person name="Lara F."/>
            <person name="Munidasa M."/>
            <person name="Palculict T."/>
            <person name="Patil S."/>
            <person name="Pu L.-L."/>
            <person name="Saada N."/>
            <person name="Tang L."/>
            <person name="Weissenberger G."/>
            <person name="Zhu Y."/>
            <person name="Hemphill L."/>
            <person name="Shang Y."/>
            <person name="Youmans B."/>
            <person name="Ayvaz T."/>
            <person name="Ross M."/>
            <person name="Santibanez J."/>
            <person name="Aqrawi P."/>
            <person name="Gross S."/>
            <person name="Joshi V."/>
            <person name="Fowler G."/>
            <person name="Nazareth L."/>
            <person name="Reid J."/>
            <person name="Worley K."/>
            <person name="Petrosino J."/>
            <person name="Highlander S."/>
            <person name="Gibbs R."/>
        </authorList>
    </citation>
    <scope>NUCLEOTIDE SEQUENCE [LARGE SCALE GENOMIC DNA]</scope>
    <source>
        <strain evidence="8">DSM 20601</strain>
    </source>
</reference>
<comment type="caution">
    <text evidence="8">The sequence shown here is derived from an EMBL/GenBank/DDBJ whole genome shotgun (WGS) entry which is preliminary data.</text>
</comment>
<feature type="transmembrane region" description="Helical" evidence="6">
    <location>
        <begin position="167"/>
        <end position="185"/>
    </location>
</feature>
<dbReference type="InterPro" id="IPR053200">
    <property type="entry name" value="YfmO-like"/>
</dbReference>
<proteinExistence type="predicted"/>
<evidence type="ECO:0000256" key="1">
    <source>
        <dbReference type="ARBA" id="ARBA00004651"/>
    </source>
</evidence>
<gene>
    <name evidence="8" type="ORF">HMPREF0556_12401</name>
</gene>
<name>D7UZF1_LISGR</name>
<feature type="transmembrane region" description="Helical" evidence="6">
    <location>
        <begin position="54"/>
        <end position="75"/>
    </location>
</feature>
<evidence type="ECO:0000256" key="5">
    <source>
        <dbReference type="ARBA" id="ARBA00023136"/>
    </source>
</evidence>
<dbReference type="Proteomes" id="UP000010119">
    <property type="component" value="Unassembled WGS sequence"/>
</dbReference>
<keyword evidence="9" id="KW-1185">Reference proteome</keyword>
<evidence type="ECO:0000256" key="6">
    <source>
        <dbReference type="SAM" id="Phobius"/>
    </source>
</evidence>
<dbReference type="GO" id="GO:0005886">
    <property type="term" value="C:plasma membrane"/>
    <property type="evidence" value="ECO:0007669"/>
    <property type="project" value="UniProtKB-SubCell"/>
</dbReference>
<dbReference type="EMBL" id="ACCR02000005">
    <property type="protein sequence ID" value="EFI83716.1"/>
    <property type="molecule type" value="Genomic_DNA"/>
</dbReference>
<feature type="transmembrane region" description="Helical" evidence="6">
    <location>
        <begin position="111"/>
        <end position="129"/>
    </location>
</feature>
<keyword evidence="3 6" id="KW-0812">Transmembrane</keyword>
<sequence>MYEEMIEENPNQNGVAKWITAAGCLLAFMGIGVVDPLLPSIAASIGASHSQVEMLFTAYIFTMAIMMIPIGIIANKVGDKKLIVTGLFVVTIFALLCGFSNSIGALSIFRAGWGFGNSMFLATAMTMLISLSRTPGHAIGLYEAAMGLGMAFGPLLGGVLGNESWRFPFFATAGLIFIAFLLILLKVKEPEKEILADPSAVKQQPIKQMLHLFTYKPFLQIAFSGMFYYYCFFTILAYSPLVLGLSAIKIGFVFFAWGLCLALGSAKISHMLEVKFDSKAILRGSLFICALILIGLGFLPGLAVKIVLIVLSGLVLGINNAVFTTTVMEHSPYARSVTSGAYNFVRWLGAAFAPICSGLISEAFGFNIPFVVAAVICLVGMGLLFLTLKTPHTSEDTTAVTE</sequence>
<organism evidence="8 9">
    <name type="scientific">Listeria grayi DSM 20601</name>
    <dbReference type="NCBI Taxonomy" id="525367"/>
    <lineage>
        <taxon>Bacteria</taxon>
        <taxon>Bacillati</taxon>
        <taxon>Bacillota</taxon>
        <taxon>Bacilli</taxon>
        <taxon>Bacillales</taxon>
        <taxon>Listeriaceae</taxon>
        <taxon>Listeria</taxon>
    </lineage>
</organism>
<feature type="transmembrane region" description="Helical" evidence="6">
    <location>
        <begin position="82"/>
        <end position="105"/>
    </location>
</feature>
<dbReference type="Pfam" id="PF07690">
    <property type="entry name" value="MFS_1"/>
    <property type="match status" value="1"/>
</dbReference>
<dbReference type="eggNOG" id="COG2814">
    <property type="taxonomic scope" value="Bacteria"/>
</dbReference>
<dbReference type="SUPFAM" id="SSF103473">
    <property type="entry name" value="MFS general substrate transporter"/>
    <property type="match status" value="1"/>
</dbReference>
<feature type="transmembrane region" description="Helical" evidence="6">
    <location>
        <begin position="141"/>
        <end position="161"/>
    </location>
</feature>
<dbReference type="InterPro" id="IPR001958">
    <property type="entry name" value="Tet-R_TetA/multi-R_MdtG-like"/>
</dbReference>
<dbReference type="PROSITE" id="PS50850">
    <property type="entry name" value="MFS"/>
    <property type="match status" value="1"/>
</dbReference>
<feature type="transmembrane region" description="Helical" evidence="6">
    <location>
        <begin position="15"/>
        <end position="34"/>
    </location>
</feature>
<evidence type="ECO:0000256" key="3">
    <source>
        <dbReference type="ARBA" id="ARBA00022692"/>
    </source>
</evidence>
<feature type="domain" description="Major facilitator superfamily (MFS) profile" evidence="7">
    <location>
        <begin position="16"/>
        <end position="392"/>
    </location>
</feature>
<feature type="transmembrane region" description="Helical" evidence="6">
    <location>
        <begin position="366"/>
        <end position="386"/>
    </location>
</feature>
<dbReference type="PANTHER" id="PTHR43683:SF1">
    <property type="entry name" value="MULTIDRUG EFFLUX PROTEIN YFMO"/>
    <property type="match status" value="1"/>
</dbReference>
<dbReference type="AlphaFoldDB" id="D7UZF1"/>
<dbReference type="InterPro" id="IPR036259">
    <property type="entry name" value="MFS_trans_sf"/>
</dbReference>
<accession>D7UZF1</accession>
<dbReference type="PRINTS" id="PR01035">
    <property type="entry name" value="TCRTETA"/>
</dbReference>
<feature type="transmembrane region" description="Helical" evidence="6">
    <location>
        <begin position="250"/>
        <end position="268"/>
    </location>
</feature>
<dbReference type="PANTHER" id="PTHR43683">
    <property type="entry name" value="MULTIDRUG EFFLUX PROTEIN YFMO"/>
    <property type="match status" value="1"/>
</dbReference>
<evidence type="ECO:0000313" key="9">
    <source>
        <dbReference type="Proteomes" id="UP000010119"/>
    </source>
</evidence>
<dbReference type="STRING" id="525367.HMPREF0556_12401"/>
<dbReference type="InterPro" id="IPR020846">
    <property type="entry name" value="MFS_dom"/>
</dbReference>
<dbReference type="CDD" id="cd17474">
    <property type="entry name" value="MFS_YfmO_like"/>
    <property type="match status" value="1"/>
</dbReference>
<keyword evidence="4 6" id="KW-1133">Transmembrane helix</keyword>
<evidence type="ECO:0000259" key="7">
    <source>
        <dbReference type="PROSITE" id="PS50850"/>
    </source>
</evidence>
<comment type="subcellular location">
    <subcellularLocation>
        <location evidence="1">Cell membrane</location>
        <topology evidence="1">Multi-pass membrane protein</topology>
    </subcellularLocation>
</comment>
<keyword evidence="2" id="KW-0813">Transport</keyword>
<feature type="transmembrane region" description="Helical" evidence="6">
    <location>
        <begin position="218"/>
        <end position="238"/>
    </location>
</feature>
<evidence type="ECO:0000256" key="4">
    <source>
        <dbReference type="ARBA" id="ARBA00022989"/>
    </source>
</evidence>
<evidence type="ECO:0000313" key="8">
    <source>
        <dbReference type="EMBL" id="EFI83716.1"/>
    </source>
</evidence>
<dbReference type="InterPro" id="IPR011701">
    <property type="entry name" value="MFS"/>
</dbReference>
<dbReference type="HOGENOM" id="CLU_033995_0_0_9"/>
<keyword evidence="5 6" id="KW-0472">Membrane</keyword>
<evidence type="ECO:0000256" key="2">
    <source>
        <dbReference type="ARBA" id="ARBA00022448"/>
    </source>
</evidence>
<feature type="transmembrane region" description="Helical" evidence="6">
    <location>
        <begin position="306"/>
        <end position="328"/>
    </location>
</feature>
<feature type="transmembrane region" description="Helical" evidence="6">
    <location>
        <begin position="280"/>
        <end position="300"/>
    </location>
</feature>
<dbReference type="GO" id="GO:0022857">
    <property type="term" value="F:transmembrane transporter activity"/>
    <property type="evidence" value="ECO:0007669"/>
    <property type="project" value="InterPro"/>
</dbReference>
<protein>
    <submittedName>
        <fullName evidence="8">Transporter, major facilitator family protein</fullName>
    </submittedName>
</protein>
<feature type="transmembrane region" description="Helical" evidence="6">
    <location>
        <begin position="340"/>
        <end position="360"/>
    </location>
</feature>